<dbReference type="STRING" id="1458275.AZ34_05010"/>
<dbReference type="InterPro" id="IPR039426">
    <property type="entry name" value="TonB-dep_rcpt-like"/>
</dbReference>
<organism evidence="15 16">
    <name type="scientific">Hylemonella gracilis str. Niagara R</name>
    <dbReference type="NCBI Taxonomy" id="1458275"/>
    <lineage>
        <taxon>Bacteria</taxon>
        <taxon>Pseudomonadati</taxon>
        <taxon>Pseudomonadota</taxon>
        <taxon>Betaproteobacteria</taxon>
        <taxon>Burkholderiales</taxon>
        <taxon>Comamonadaceae</taxon>
        <taxon>Hylemonella</taxon>
    </lineage>
</organism>
<evidence type="ECO:0000313" key="16">
    <source>
        <dbReference type="Proteomes" id="UP000023268"/>
    </source>
</evidence>
<dbReference type="InterPro" id="IPR037066">
    <property type="entry name" value="Plug_dom_sf"/>
</dbReference>
<dbReference type="OrthoDB" id="9790771at2"/>
<dbReference type="NCBIfam" id="TIGR01783">
    <property type="entry name" value="TonB-siderophor"/>
    <property type="match status" value="1"/>
</dbReference>
<dbReference type="Pfam" id="PF07715">
    <property type="entry name" value="Plug"/>
    <property type="match status" value="1"/>
</dbReference>
<dbReference type="Gene3D" id="2.170.130.10">
    <property type="entry name" value="TonB-dependent receptor, plug domain"/>
    <property type="match status" value="1"/>
</dbReference>
<evidence type="ECO:0000256" key="3">
    <source>
        <dbReference type="ARBA" id="ARBA00022448"/>
    </source>
</evidence>
<reference evidence="15 16" key="1">
    <citation type="submission" date="2014-02" db="EMBL/GenBank/DDBJ databases">
        <title>Draft Genome of Hylemonella gracilis isolated from the Niagara River.</title>
        <authorList>
            <person name="Pawlowski D.R."/>
            <person name="Koudelka G.B."/>
        </authorList>
    </citation>
    <scope>NUCLEOTIDE SEQUENCE [LARGE SCALE GENOMIC DNA]</scope>
    <source>
        <strain evidence="15 16">Niagara R</strain>
    </source>
</reference>
<keyword evidence="7 10" id="KW-0472">Membrane</keyword>
<comment type="caution">
    <text evidence="15">The sequence shown here is derived from an EMBL/GenBank/DDBJ whole genome shotgun (WGS) entry which is preliminary data.</text>
</comment>
<dbReference type="Gene3D" id="2.40.170.20">
    <property type="entry name" value="TonB-dependent receptor, beta-barrel domain"/>
    <property type="match status" value="1"/>
</dbReference>
<dbReference type="InterPro" id="IPR036942">
    <property type="entry name" value="Beta-barrel_TonB_sf"/>
</dbReference>
<dbReference type="EMBL" id="JEMG01000001">
    <property type="protein sequence ID" value="EYC50483.1"/>
    <property type="molecule type" value="Genomic_DNA"/>
</dbReference>
<dbReference type="GO" id="GO:0038023">
    <property type="term" value="F:signaling receptor activity"/>
    <property type="evidence" value="ECO:0007669"/>
    <property type="project" value="InterPro"/>
</dbReference>
<dbReference type="GO" id="GO:0015344">
    <property type="term" value="F:siderophore uptake transmembrane transporter activity"/>
    <property type="evidence" value="ECO:0007669"/>
    <property type="project" value="TreeGrafter"/>
</dbReference>
<dbReference type="PROSITE" id="PS52016">
    <property type="entry name" value="TONB_DEPENDENT_REC_3"/>
    <property type="match status" value="1"/>
</dbReference>
<evidence type="ECO:0000259" key="13">
    <source>
        <dbReference type="Pfam" id="PF00593"/>
    </source>
</evidence>
<evidence type="ECO:0000256" key="9">
    <source>
        <dbReference type="ARBA" id="ARBA00023237"/>
    </source>
</evidence>
<evidence type="ECO:0000256" key="6">
    <source>
        <dbReference type="ARBA" id="ARBA00023077"/>
    </source>
</evidence>
<feature type="signal peptide" evidence="12">
    <location>
        <begin position="1"/>
        <end position="37"/>
    </location>
</feature>
<accession>A0A016XH11</accession>
<dbReference type="InterPro" id="IPR000531">
    <property type="entry name" value="Beta-barrel_TonB"/>
</dbReference>
<evidence type="ECO:0000256" key="1">
    <source>
        <dbReference type="ARBA" id="ARBA00004571"/>
    </source>
</evidence>
<protein>
    <submittedName>
        <fullName evidence="15">TonB-dependent receptor</fullName>
    </submittedName>
</protein>
<feature type="domain" description="TonB-dependent receptor-like beta-barrel" evidence="13">
    <location>
        <begin position="259"/>
        <end position="736"/>
    </location>
</feature>
<dbReference type="PANTHER" id="PTHR32552">
    <property type="entry name" value="FERRICHROME IRON RECEPTOR-RELATED"/>
    <property type="match status" value="1"/>
</dbReference>
<dbReference type="CDD" id="cd01347">
    <property type="entry name" value="ligand_gated_channel"/>
    <property type="match status" value="1"/>
</dbReference>
<comment type="similarity">
    <text evidence="2 10 11">Belongs to the TonB-dependent receptor family.</text>
</comment>
<keyword evidence="3 10" id="KW-0813">Transport</keyword>
<evidence type="ECO:0000256" key="11">
    <source>
        <dbReference type="RuleBase" id="RU003357"/>
    </source>
</evidence>
<dbReference type="SUPFAM" id="SSF56935">
    <property type="entry name" value="Porins"/>
    <property type="match status" value="1"/>
</dbReference>
<evidence type="ECO:0000256" key="5">
    <source>
        <dbReference type="ARBA" id="ARBA00022692"/>
    </source>
</evidence>
<evidence type="ECO:0000259" key="14">
    <source>
        <dbReference type="Pfam" id="PF07715"/>
    </source>
</evidence>
<dbReference type="RefSeq" id="WP_051509540.1">
    <property type="nucleotide sequence ID" value="NZ_JEMG01000001.1"/>
</dbReference>
<evidence type="ECO:0000256" key="7">
    <source>
        <dbReference type="ARBA" id="ARBA00023136"/>
    </source>
</evidence>
<proteinExistence type="inferred from homology"/>
<evidence type="ECO:0000256" key="4">
    <source>
        <dbReference type="ARBA" id="ARBA00022452"/>
    </source>
</evidence>
<evidence type="ECO:0000256" key="2">
    <source>
        <dbReference type="ARBA" id="ARBA00009810"/>
    </source>
</evidence>
<evidence type="ECO:0000256" key="10">
    <source>
        <dbReference type="PROSITE-ProRule" id="PRU01360"/>
    </source>
</evidence>
<dbReference type="AlphaFoldDB" id="A0A016XH11"/>
<keyword evidence="6 11" id="KW-0798">TonB box</keyword>
<comment type="subcellular location">
    <subcellularLocation>
        <location evidence="1 10">Cell outer membrane</location>
        <topology evidence="1 10">Multi-pass membrane protein</topology>
    </subcellularLocation>
</comment>
<keyword evidence="12" id="KW-0732">Signal</keyword>
<evidence type="ECO:0000256" key="12">
    <source>
        <dbReference type="SAM" id="SignalP"/>
    </source>
</evidence>
<feature type="chain" id="PRO_5001492462" evidence="12">
    <location>
        <begin position="38"/>
        <end position="767"/>
    </location>
</feature>
<evidence type="ECO:0000313" key="15">
    <source>
        <dbReference type="EMBL" id="EYC50483.1"/>
    </source>
</evidence>
<keyword evidence="5 10" id="KW-0812">Transmembrane</keyword>
<feature type="domain" description="TonB-dependent receptor plug" evidence="14">
    <location>
        <begin position="73"/>
        <end position="172"/>
    </location>
</feature>
<keyword evidence="9 10" id="KW-0998">Cell outer membrane</keyword>
<keyword evidence="4 10" id="KW-1134">Transmembrane beta strand</keyword>
<sequence length="767" mass="82550">MAYIKSRKHGQTTSPAPLRSNLIGAAVLATLALPAGAQTAESAGTLPSVTVRDTSTADYKTEELSSPKYTAPLVDTPQTITVLPARVLEEQGRQSLVEALSTVPGITFGAGEGGGGYGDSINFRGYSANNNITIDGMRDSAQYNRSDAFNLEQIEVSNGANSVYGGAGNVSGSINLLSKTPKAEDFVRASGTLGTDSYGRATLDANQRVGETSALRLNLMTHQNDVPGRDVEKYERWGVAASYAMGLGTPTQTTLSYFHQEDDNIPQYGVPYYKNAFHDGLLPGAKSSNYYGYKDVAAQEIQVDALTLQVEHRFSDAMSLRNQTRVQRVTQFTRVVPPQGTWCLSSGLTPTNTACGTPNTFTPGGPAGNTRDTENNYIGNQTDLTTRFKTGDIDHTIVTGVALTRETYNLRSGNSLRNADGTTPTFPSMSISDPAAHYGGPINFLVTGKTESELSNAAVYVFENAQLTPQWSVNGGARFEHNSGSVDVRSRANTTATTWTENPTAENSENLFSYRLGVVFKPAANGSVYAAYGNSQTPSQSTVNGGCNNTSTTGTQNCNVDPETAINIEVGTKWDVLENRLSLTASVFRNELQNFKVTSGDPTEPNQQTDGKSRVDGVALGAAGQVTQAWGLFANYTYLKGEVIQSVSDYTLSNGGVDNQKGDPLTNTPEHAASLWTTYRVLPEVTVGYGVTYQGSWYLNNGTGTQFKADGYTVQNAMVAYRFSRNLDFQLNVNNLTDELYYTRVRNNGWATPGDARSVRLAANYSF</sequence>
<name>A0A016XH11_9BURK</name>
<evidence type="ECO:0000256" key="8">
    <source>
        <dbReference type="ARBA" id="ARBA00023170"/>
    </source>
</evidence>
<dbReference type="Proteomes" id="UP000023268">
    <property type="component" value="Unassembled WGS sequence"/>
</dbReference>
<dbReference type="GO" id="GO:0015891">
    <property type="term" value="P:siderophore transport"/>
    <property type="evidence" value="ECO:0007669"/>
    <property type="project" value="InterPro"/>
</dbReference>
<dbReference type="InterPro" id="IPR010105">
    <property type="entry name" value="TonB_sidphr_rcpt"/>
</dbReference>
<dbReference type="GO" id="GO:0009279">
    <property type="term" value="C:cell outer membrane"/>
    <property type="evidence" value="ECO:0007669"/>
    <property type="project" value="UniProtKB-SubCell"/>
</dbReference>
<dbReference type="InterPro" id="IPR012910">
    <property type="entry name" value="Plug_dom"/>
</dbReference>
<gene>
    <name evidence="15" type="ORF">AZ34_05010</name>
</gene>
<dbReference type="PANTHER" id="PTHR32552:SF83">
    <property type="entry name" value="BLR3904 PROTEIN"/>
    <property type="match status" value="1"/>
</dbReference>
<dbReference type="eggNOG" id="COG4774">
    <property type="taxonomic scope" value="Bacteria"/>
</dbReference>
<keyword evidence="8 15" id="KW-0675">Receptor</keyword>
<dbReference type="Pfam" id="PF00593">
    <property type="entry name" value="TonB_dep_Rec_b-barrel"/>
    <property type="match status" value="1"/>
</dbReference>